<dbReference type="EMBL" id="CP044222">
    <property type="protein sequence ID" value="QEW07656.1"/>
    <property type="molecule type" value="Genomic_DNA"/>
</dbReference>
<dbReference type="PANTHER" id="PTHR32063">
    <property type="match status" value="1"/>
</dbReference>
<evidence type="ECO:0000313" key="2">
    <source>
        <dbReference type="EMBL" id="QEW07656.1"/>
    </source>
</evidence>
<dbReference type="InterPro" id="IPR027463">
    <property type="entry name" value="AcrB_DN_DC_subdom"/>
</dbReference>
<dbReference type="PRINTS" id="PR00702">
    <property type="entry name" value="ACRIFLAVINRP"/>
</dbReference>
<feature type="transmembrane region" description="Helical" evidence="1">
    <location>
        <begin position="531"/>
        <end position="552"/>
    </location>
</feature>
<dbReference type="PANTHER" id="PTHR32063:SF33">
    <property type="entry name" value="RND SUPERFAMILY EFFLUX PUMP PERMEASE COMPONENT"/>
    <property type="match status" value="1"/>
</dbReference>
<dbReference type="InterPro" id="IPR001036">
    <property type="entry name" value="Acrflvin-R"/>
</dbReference>
<keyword evidence="1" id="KW-0812">Transmembrane</keyword>
<dbReference type="GO" id="GO:0042910">
    <property type="term" value="F:xenobiotic transmembrane transporter activity"/>
    <property type="evidence" value="ECO:0007669"/>
    <property type="project" value="TreeGrafter"/>
</dbReference>
<reference evidence="2 3" key="1">
    <citation type="submission" date="2019-09" db="EMBL/GenBank/DDBJ databases">
        <title>Nitrincola iocasae sp. nov., a bacterium isolated from the sediment collected at a cold seep field in South China Sea.</title>
        <authorList>
            <person name="Zhang H."/>
            <person name="Wang H."/>
            <person name="Li C."/>
        </authorList>
    </citation>
    <scope>NUCLEOTIDE SEQUENCE [LARGE SCALE GENOMIC DNA]</scope>
    <source>
        <strain evidence="2 3">KXZD1103</strain>
    </source>
</reference>
<dbReference type="AlphaFoldDB" id="A0A5J6LHA9"/>
<organism evidence="2 3">
    <name type="scientific">Nitrincola iocasae</name>
    <dbReference type="NCBI Taxonomy" id="2614693"/>
    <lineage>
        <taxon>Bacteria</taxon>
        <taxon>Pseudomonadati</taxon>
        <taxon>Pseudomonadota</taxon>
        <taxon>Gammaproteobacteria</taxon>
        <taxon>Oceanospirillales</taxon>
        <taxon>Oceanospirillaceae</taxon>
        <taxon>Nitrincola</taxon>
    </lineage>
</organism>
<dbReference type="Gene3D" id="3.30.70.1320">
    <property type="entry name" value="Multidrug efflux transporter AcrB pore domain like"/>
    <property type="match status" value="1"/>
</dbReference>
<evidence type="ECO:0000256" key="1">
    <source>
        <dbReference type="SAM" id="Phobius"/>
    </source>
</evidence>
<feature type="transmembrane region" description="Helical" evidence="1">
    <location>
        <begin position="997"/>
        <end position="1022"/>
    </location>
</feature>
<dbReference type="SUPFAM" id="SSF82714">
    <property type="entry name" value="Multidrug efflux transporter AcrB TolC docking domain, DN and DC subdomains"/>
    <property type="match status" value="2"/>
</dbReference>
<proteinExistence type="predicted"/>
<name>A0A5J6LHA9_9GAMM</name>
<evidence type="ECO:0000313" key="3">
    <source>
        <dbReference type="Proteomes" id="UP000325606"/>
    </source>
</evidence>
<keyword evidence="1" id="KW-1133">Transmembrane helix</keyword>
<dbReference type="SUPFAM" id="SSF82693">
    <property type="entry name" value="Multidrug efflux transporter AcrB pore domain, PN1, PN2, PC1 and PC2 subdomains"/>
    <property type="match status" value="1"/>
</dbReference>
<dbReference type="Gene3D" id="3.30.70.1430">
    <property type="entry name" value="Multidrug efflux transporter AcrB pore domain"/>
    <property type="match status" value="2"/>
</dbReference>
<gene>
    <name evidence="2" type="ORF">F5I99_14765</name>
</gene>
<keyword evidence="3" id="KW-1185">Reference proteome</keyword>
<feature type="transmembrane region" description="Helical" evidence="1">
    <location>
        <begin position="467"/>
        <end position="486"/>
    </location>
</feature>
<protein>
    <submittedName>
        <fullName evidence="2">Efflux RND transporter permease subunit</fullName>
    </submittedName>
</protein>
<feature type="transmembrane region" description="Helical" evidence="1">
    <location>
        <begin position="439"/>
        <end position="461"/>
    </location>
</feature>
<dbReference type="Pfam" id="PF00873">
    <property type="entry name" value="ACR_tran"/>
    <property type="match status" value="1"/>
</dbReference>
<dbReference type="Gene3D" id="1.20.1640.10">
    <property type="entry name" value="Multidrug efflux transporter AcrB transmembrane domain"/>
    <property type="match status" value="2"/>
</dbReference>
<accession>A0A5J6LHA9</accession>
<sequence>MSIYEGPLKQLIRVFAGHRVAANLLMALMILSGIYGLTKLNTQFFPSFSLDTVTVQVIWSGASAEDIATSVLVPIEDELRSVDNIRQIFATARLGSASIRIELDDGSDVDYALSEVKQRLDSVRSRLPADIEEPLVQKTLRYEEIADVILTSSQASLDELRRLTRQFEQELLDLGVRKIDFTGLAEEEIAILVQPDELHKLGMTLSELAADIRLSSIDLPAGTAARDEGARQLRSLSQQRDVEGFRQLPLNNTPPGQLIRIDDIAQVERRIRDGQVLLSYKGQPAIRFSLKRTESEDSLRAARILTNWLESARNDLPDGIELVVFNERWQLISDRIGLLIKNGLTGLLLLVMILFLFLNARVAFWVMVGIPVSFLATLGILYGIGGSINMMSLFALIMALGIIVDDAIVVGEDTLTHLQQGEPGLQAAIGGAHRMQSPVIASSLTTIAAFLPLLMVGGIIGNILIDIPLVVICVIIASLIECFLILPGHLHHSLHRAADLKPSALRIRLDKAFDQFRNHAFRQRVRFAVRYPWVVLASTVGLLILSAGLLAGGQLKFNFFPSVEQDILTANVQFAAGTDTTRINAFLQHLDTTLRQTDSNLDEKLLKLSLQQQGIAYFPRTGRGSFIGDEYASLHVELTTADDRTVSNQAFIQQWRQSIQLPAGIEKFSINISQGGPPGKPIEIKLTGKNTDRLKQASLAVQDALRAYPGLSNIDDDLPFGTSQLIYSLNAQGHAAGLQLETLGRQLRAAFDGLRIQSFYEGQDEIEVRVSLPDASRNQLVAIEQLPIVLPDGSTSLLGNLVELNARQGLDSVQRINGQLALNVSADLDEQRANANDILADLKTRTLPDLLMHYGVEASFEGKSRDQQETLADMRTGLMLGLALIYIILAWVFASYSWPVIVMLTIPLGLTGAILGHFLTGQSLTVLSLFGLFGLSGIVINDTIVLVSFYKKLREQGVATYQAIEEAACQRLRAVLLTTLTTIAGLAPILFETSVQAQFLIPMATSIVFGLAYGSVLILLVVPAMLSILEGKGDPANQNQADTTQRHSSQERQA</sequence>
<feature type="transmembrane region" description="Helical" evidence="1">
    <location>
        <begin position="364"/>
        <end position="384"/>
    </location>
</feature>
<feature type="transmembrane region" description="Helical" evidence="1">
    <location>
        <begin position="20"/>
        <end position="38"/>
    </location>
</feature>
<feature type="transmembrane region" description="Helical" evidence="1">
    <location>
        <begin position="971"/>
        <end position="991"/>
    </location>
</feature>
<feature type="transmembrane region" description="Helical" evidence="1">
    <location>
        <begin position="338"/>
        <end position="358"/>
    </location>
</feature>
<keyword evidence="1" id="KW-0472">Membrane</keyword>
<dbReference type="Gene3D" id="3.30.70.1440">
    <property type="entry name" value="Multidrug efflux transporter AcrB pore domain"/>
    <property type="match status" value="1"/>
</dbReference>
<dbReference type="Proteomes" id="UP000325606">
    <property type="component" value="Chromosome"/>
</dbReference>
<dbReference type="KEGG" id="nik:F5I99_14765"/>
<dbReference type="GO" id="GO:0005886">
    <property type="term" value="C:plasma membrane"/>
    <property type="evidence" value="ECO:0007669"/>
    <property type="project" value="TreeGrafter"/>
</dbReference>
<feature type="transmembrane region" description="Helical" evidence="1">
    <location>
        <begin position="900"/>
        <end position="920"/>
    </location>
</feature>
<feature type="transmembrane region" description="Helical" evidence="1">
    <location>
        <begin position="874"/>
        <end position="893"/>
    </location>
</feature>
<feature type="transmembrane region" description="Helical" evidence="1">
    <location>
        <begin position="926"/>
        <end position="950"/>
    </location>
</feature>
<dbReference type="SUPFAM" id="SSF82866">
    <property type="entry name" value="Multidrug efflux transporter AcrB transmembrane domain"/>
    <property type="match status" value="2"/>
</dbReference>
<dbReference type="RefSeq" id="WP_151057297.1">
    <property type="nucleotide sequence ID" value="NZ_CP044222.1"/>
</dbReference>
<dbReference type="Gene3D" id="3.30.2090.10">
    <property type="entry name" value="Multidrug efflux transporter AcrB TolC docking domain, DN and DC subdomains"/>
    <property type="match status" value="2"/>
</dbReference>